<proteinExistence type="predicted"/>
<evidence type="ECO:0000256" key="1">
    <source>
        <dbReference type="SAM" id="MobiDB-lite"/>
    </source>
</evidence>
<feature type="non-terminal residue" evidence="3">
    <location>
        <position position="73"/>
    </location>
</feature>
<evidence type="ECO:0000313" key="3">
    <source>
        <dbReference type="EMBL" id="MBU9843549.1"/>
    </source>
</evidence>
<evidence type="ECO:0000256" key="2">
    <source>
        <dbReference type="SAM" id="SignalP"/>
    </source>
</evidence>
<feature type="chain" id="PRO_5045560352" evidence="2">
    <location>
        <begin position="26"/>
        <end position="73"/>
    </location>
</feature>
<name>A0ABS6L9E3_9GAMM</name>
<organism evidence="3 4">
    <name type="scientific">Rahnella ecdela</name>
    <dbReference type="NCBI Taxonomy" id="2816250"/>
    <lineage>
        <taxon>Bacteria</taxon>
        <taxon>Pseudomonadati</taxon>
        <taxon>Pseudomonadota</taxon>
        <taxon>Gammaproteobacteria</taxon>
        <taxon>Enterobacterales</taxon>
        <taxon>Yersiniaceae</taxon>
        <taxon>Rahnella</taxon>
    </lineage>
</organism>
<accession>A0ABS6L9E3</accession>
<dbReference type="Proteomes" id="UP000739284">
    <property type="component" value="Unassembled WGS sequence"/>
</dbReference>
<reference evidence="3 4" key="1">
    <citation type="submission" date="2021-03" db="EMBL/GenBank/DDBJ databases">
        <title>Five novel Rahnella species.</title>
        <authorList>
            <person name="Brady C."/>
            <person name="Asselin J."/>
            <person name="Beer S."/>
            <person name="Bruberg M.B."/>
            <person name="Crampton B."/>
            <person name="Venter S."/>
            <person name="Arnold D."/>
            <person name="Denman S."/>
        </authorList>
    </citation>
    <scope>NUCLEOTIDE SEQUENCE [LARGE SCALE GENOMIC DNA]</scope>
    <source>
        <strain evidence="3 4">FRB 231</strain>
    </source>
</reference>
<feature type="region of interest" description="Disordered" evidence="1">
    <location>
        <begin position="27"/>
        <end position="46"/>
    </location>
</feature>
<dbReference type="InterPro" id="IPR017850">
    <property type="entry name" value="Alkaline_phosphatase_core_sf"/>
</dbReference>
<sequence>MVDKVSFRRTMVASMLALISSAAAAADPQPAAGSPENAPKQDSSKPNIVVIFGDDIGYWNLSTYNQGMLGYKT</sequence>
<comment type="caution">
    <text evidence="3">The sequence shown here is derived from an EMBL/GenBank/DDBJ whole genome shotgun (WGS) entry which is preliminary data.</text>
</comment>
<feature type="signal peptide" evidence="2">
    <location>
        <begin position="1"/>
        <end position="25"/>
    </location>
</feature>
<gene>
    <name evidence="3" type="ORF">J1784_00535</name>
</gene>
<dbReference type="EMBL" id="JAFMOY010000082">
    <property type="protein sequence ID" value="MBU9843549.1"/>
    <property type="molecule type" value="Genomic_DNA"/>
</dbReference>
<dbReference type="SUPFAM" id="SSF53649">
    <property type="entry name" value="Alkaline phosphatase-like"/>
    <property type="match status" value="1"/>
</dbReference>
<evidence type="ECO:0000313" key="4">
    <source>
        <dbReference type="Proteomes" id="UP000739284"/>
    </source>
</evidence>
<keyword evidence="2" id="KW-0732">Signal</keyword>
<keyword evidence="4" id="KW-1185">Reference proteome</keyword>
<protein>
    <submittedName>
        <fullName evidence="3">Arylsulfatase</fullName>
    </submittedName>
</protein>